<evidence type="ECO:0000313" key="11">
    <source>
        <dbReference type="Proteomes" id="UP001341281"/>
    </source>
</evidence>
<feature type="transmembrane region" description="Helical" evidence="9">
    <location>
        <begin position="884"/>
        <end position="904"/>
    </location>
</feature>
<evidence type="ECO:0000256" key="1">
    <source>
        <dbReference type="ARBA" id="ARBA00004141"/>
    </source>
</evidence>
<feature type="transmembrane region" description="Helical" evidence="9">
    <location>
        <begin position="348"/>
        <end position="367"/>
    </location>
</feature>
<feature type="region of interest" description="Disordered" evidence="8">
    <location>
        <begin position="1389"/>
        <end position="1412"/>
    </location>
</feature>
<feature type="transmembrane region" description="Helical" evidence="9">
    <location>
        <begin position="629"/>
        <end position="648"/>
    </location>
</feature>
<dbReference type="FunFam" id="1.20.1250.20:FF:000147">
    <property type="entry name" value="Protein NRT1/ PTR family 5.10"/>
    <property type="match status" value="2"/>
</dbReference>
<comment type="subcellular location">
    <subcellularLocation>
        <location evidence="1">Membrane</location>
        <topology evidence="1">Multi-pass membrane protein</topology>
    </subcellularLocation>
</comment>
<keyword evidence="3" id="KW-0813">Transport</keyword>
<feature type="compositionally biased region" description="Basic and acidic residues" evidence="8">
    <location>
        <begin position="1617"/>
        <end position="1638"/>
    </location>
</feature>
<name>A0AAQ3XJ81_PASNO</name>
<feature type="transmembrane region" description="Helical" evidence="9">
    <location>
        <begin position="1048"/>
        <end position="1068"/>
    </location>
</feature>
<dbReference type="CDD" id="cd17417">
    <property type="entry name" value="MFS_NPF5"/>
    <property type="match status" value="2"/>
</dbReference>
<feature type="transmembrane region" description="Helical" evidence="9">
    <location>
        <begin position="1103"/>
        <end position="1122"/>
    </location>
</feature>
<dbReference type="AntiFam" id="ANF00105">
    <property type="entry name" value="Shadow ORF (opposite purF)"/>
</dbReference>
<keyword evidence="7 9" id="KW-0472">Membrane</keyword>
<feature type="region of interest" description="Disordered" evidence="8">
    <location>
        <begin position="1754"/>
        <end position="1797"/>
    </location>
</feature>
<dbReference type="GO" id="GO:0009705">
    <property type="term" value="C:plant-type vacuole membrane"/>
    <property type="evidence" value="ECO:0007669"/>
    <property type="project" value="UniProtKB-ARBA"/>
</dbReference>
<feature type="transmembrane region" description="Helical" evidence="9">
    <location>
        <begin position="508"/>
        <end position="525"/>
    </location>
</feature>
<keyword evidence="4" id="KW-0597">Phosphoprotein</keyword>
<feature type="region of interest" description="Disordered" evidence="8">
    <location>
        <begin position="1600"/>
        <end position="1638"/>
    </location>
</feature>
<dbReference type="InterPro" id="IPR018456">
    <property type="entry name" value="PTR2_symporter_CS"/>
</dbReference>
<evidence type="ECO:0000256" key="7">
    <source>
        <dbReference type="ARBA" id="ARBA00023136"/>
    </source>
</evidence>
<feature type="compositionally biased region" description="Basic and acidic residues" evidence="8">
    <location>
        <begin position="1516"/>
        <end position="1554"/>
    </location>
</feature>
<dbReference type="GO" id="GO:0042937">
    <property type="term" value="F:tripeptide transmembrane transporter activity"/>
    <property type="evidence" value="ECO:0007669"/>
    <property type="project" value="InterPro"/>
</dbReference>
<feature type="transmembrane region" description="Helical" evidence="9">
    <location>
        <begin position="770"/>
        <end position="790"/>
    </location>
</feature>
<dbReference type="Pfam" id="PF00854">
    <property type="entry name" value="PTR2"/>
    <property type="match status" value="2"/>
</dbReference>
<sequence>MADGAEDDTAGAASAGGAVVDAAVDHRGRPAARASTGGWRSASIIIGNVAPVFLAADTVYSDDAAVEIAERFSFYGVSANLITFLTGPLGEGVAAAAAASNAWNGTAQLLPLLGGAIADSCLGRYRTIVLASLIYILVSRTPRIRAFVPSPLLFFPCLPAARAPNPCSRPPPAAPWRTRPWTTAASPPSAAPPAAGAVEIAERFAFYGVSANLISYLTGPLGEGTAAAAAAINLWNGVAQLLPLLGGALADKWIGRYRTIVIASLLYIIGLGMLAFSTMFSPGSSGHQCGAGQACAPSAHQVAFFYVSLYVVAVAQGGHKPCVQAFGADQFDQSDPKESVSRSSFFNWWYFGMCAGTAVTLVLLSYVQDNIGWGLGFGIPCAVMAAALAVFLLGTRTYRYYVTAGKRGPLARARESFAAWRSRRKAGPLHQRDDDNGAAPASVDEEGQVVASNAATLVKEAKAVLRLFPVWATCLLYAVAFSQSSTFFTKQAGTLDRRIGQGLQVPPAALQSFISITIVVFIPIYDRVVVPVASRYSGRPSGITMLQRIGTGMFLSLVSMVVAALVEMRRLRVARDAGLVDEPGVPLPMSLWWMVPQYVLFGAADVFTMVGLQEFFYDQVPDKLRSLGLALYLSIFGVGSFISSALVSRHHARGQSWFSNNLNRGHVDYFYWLLAALSALELLAYVIFAVTYKYKNKEAVQATCANRVEVAERFAYYGISSNLISYLTGPLGQTTAAAAASVNAWSGAASMLPLLGAAVADSWLGRYRTIVASSVLYIAGLGMLTLSSILPSPQQCRDSADGQGVCPPSSVQTAFFYISLYLVAIAQSGHKPCVQAFGADQFDAMDPGESASRASFFNWWYFGLCVSATITVGLMSYVQDNVGWALGFGVPTMVMVLALVIFLLGTRTYRFYSSGSGASTFRRVGKAFVAWTKRSPKAESVESEESEHGELPQPQDAAVVEEAKGMARLFPIWATCLIYGVVFAQPPTLFTKQAETLDRRVGPSFEIPPAALQCFLGVSIITCIVLYDRVLVPVARRVSGVASGITMLQRIGTGIALALVTLVVAALVEMRRLRAARDAGLVDGSGSGTAAVPMSLWWVVPQYVLLGAADVFTMVGMQEFFYDQVPGALKSLGLALYLSVLGVGSFISSFLITVIDVVTRSNGGTSWFADDLNEAHLDYFYLLLAALTALELLAFVYFSTSYIYRRKADKQREQQSSPALSLLWLDCRVGQSGQHGVVAREAGVAVAPRLVAVDAVQLAEREEREGVAADLPAHALQVHPVGDELALAGGVDAVEAGAHDGRAGDAHVHLPRAGVAEQAHDLAGGGAAHQGVVHDHHALAGDDAPHGGELQLDGEVPDRLRGLDEAAAAVVPADEALLELEPRGAREAERGVEARVGHRDDDVGARGGGLLGQRLPEGGAALVDGVGEDDRVGEREVDVLEDAGAARAVRDEAGRGHGHVAAVDDDHLPGLHLALVGGVDEVQRAGLGREHDGAVPAAAHHQRAEPVRVAHREELVGREEEERVGPREALARVADAREQGPRQRRRDEVEDDLRVGGGVEDGSPGLELVPERLVVDEVAVVRHGDLPEPVPRQERLHVAQRRGGAGRGVAHVPDGSGARERGEPRRVREHVGHEPEPGHGLELAVPAHGDDPGALLPAVLQLLQPQVAEGRRVRVAHDPHQAALLARVVIRVLVHAVGERGDAVGEECPGRRRLTPAGVAAQAQRERKRVRGVPEPVLVVPVGSRGCVLVAKEEARRGRGGGGGGGGGGHSHRRHRTGGDWSGARAHRRCPSPVRVKGRDLKGFAW</sequence>
<proteinExistence type="inferred from homology"/>
<feature type="region of interest" description="Disordered" evidence="8">
    <location>
        <begin position="169"/>
        <end position="188"/>
    </location>
</feature>
<feature type="compositionally biased region" description="Basic and acidic residues" evidence="8">
    <location>
        <begin position="1389"/>
        <end position="1404"/>
    </location>
</feature>
<feature type="transmembrane region" description="Helical" evidence="9">
    <location>
        <begin position="669"/>
        <end position="688"/>
    </location>
</feature>
<dbReference type="PANTHER" id="PTHR11654">
    <property type="entry name" value="OLIGOPEPTIDE TRANSPORTER-RELATED"/>
    <property type="match status" value="1"/>
</dbReference>
<evidence type="ECO:0000256" key="9">
    <source>
        <dbReference type="SAM" id="Phobius"/>
    </source>
</evidence>
<gene>
    <name evidence="10" type="ORF">U9M48_044087</name>
</gene>
<organism evidence="10 11">
    <name type="scientific">Paspalum notatum var. saurae</name>
    <dbReference type="NCBI Taxonomy" id="547442"/>
    <lineage>
        <taxon>Eukaryota</taxon>
        <taxon>Viridiplantae</taxon>
        <taxon>Streptophyta</taxon>
        <taxon>Embryophyta</taxon>
        <taxon>Tracheophyta</taxon>
        <taxon>Spermatophyta</taxon>
        <taxon>Magnoliopsida</taxon>
        <taxon>Liliopsida</taxon>
        <taxon>Poales</taxon>
        <taxon>Poaceae</taxon>
        <taxon>PACMAD clade</taxon>
        <taxon>Panicoideae</taxon>
        <taxon>Andropogonodae</taxon>
        <taxon>Paspaleae</taxon>
        <taxon>Paspalinae</taxon>
        <taxon>Paspalum</taxon>
    </lineage>
</organism>
<feature type="transmembrane region" description="Helical" evidence="9">
    <location>
        <begin position="1134"/>
        <end position="1159"/>
    </location>
</feature>
<dbReference type="Proteomes" id="UP001341281">
    <property type="component" value="Chromosome 10"/>
</dbReference>
<evidence type="ECO:0000256" key="3">
    <source>
        <dbReference type="ARBA" id="ARBA00022448"/>
    </source>
</evidence>
<accession>A0AAQ3XJ81</accession>
<comment type="similarity">
    <text evidence="2">Belongs to the major facilitator superfamily. Proton-dependent oligopeptide transporter (POT/PTR) (TC 2.A.17) family.</text>
</comment>
<evidence type="ECO:0000256" key="8">
    <source>
        <dbReference type="SAM" id="MobiDB-lite"/>
    </source>
</evidence>
<feature type="compositionally biased region" description="Gly residues" evidence="8">
    <location>
        <begin position="1760"/>
        <end position="1769"/>
    </location>
</feature>
<dbReference type="PROSITE" id="PS01022">
    <property type="entry name" value="PTR2_1"/>
    <property type="match status" value="2"/>
</dbReference>
<evidence type="ECO:0000256" key="5">
    <source>
        <dbReference type="ARBA" id="ARBA00022692"/>
    </source>
</evidence>
<feature type="transmembrane region" description="Helical" evidence="9">
    <location>
        <begin position="1179"/>
        <end position="1204"/>
    </location>
</feature>
<feature type="transmembrane region" description="Helical" evidence="9">
    <location>
        <begin position="545"/>
        <end position="566"/>
    </location>
</feature>
<dbReference type="GO" id="GO:0080054">
    <property type="term" value="F:low-affinity nitrate transmembrane transporter activity"/>
    <property type="evidence" value="ECO:0007669"/>
    <property type="project" value="UniProtKB-ARBA"/>
</dbReference>
<feature type="transmembrane region" description="Helical" evidence="9">
    <location>
        <begin position="374"/>
        <end position="393"/>
    </location>
</feature>
<feature type="region of interest" description="Disordered" evidence="8">
    <location>
        <begin position="1516"/>
        <end position="1565"/>
    </location>
</feature>
<dbReference type="InterPro" id="IPR036259">
    <property type="entry name" value="MFS_trans_sf"/>
</dbReference>
<reference evidence="10 11" key="1">
    <citation type="submission" date="2024-02" db="EMBL/GenBank/DDBJ databases">
        <title>High-quality chromosome-scale genome assembly of Pensacola bahiagrass (Paspalum notatum Flugge var. saurae).</title>
        <authorList>
            <person name="Vega J.M."/>
            <person name="Podio M."/>
            <person name="Orjuela J."/>
            <person name="Siena L.A."/>
            <person name="Pessino S.C."/>
            <person name="Combes M.C."/>
            <person name="Mariac C."/>
            <person name="Albertini E."/>
            <person name="Pupilli F."/>
            <person name="Ortiz J.P.A."/>
            <person name="Leblanc O."/>
        </authorList>
    </citation>
    <scope>NUCLEOTIDE SEQUENCE [LARGE SCALE GENOMIC DNA]</scope>
    <source>
        <strain evidence="10">R1</strain>
        <tissue evidence="10">Leaf</tissue>
    </source>
</reference>
<dbReference type="SUPFAM" id="SSF103473">
    <property type="entry name" value="MFS general substrate transporter"/>
    <property type="match status" value="2"/>
</dbReference>
<evidence type="ECO:0000313" key="10">
    <source>
        <dbReference type="EMBL" id="WVZ98682.1"/>
    </source>
</evidence>
<feature type="transmembrane region" description="Helical" evidence="9">
    <location>
        <begin position="859"/>
        <end position="878"/>
    </location>
</feature>
<dbReference type="InterPro" id="IPR000109">
    <property type="entry name" value="POT_fam"/>
</dbReference>
<keyword evidence="5 9" id="KW-0812">Transmembrane</keyword>
<dbReference type="InterPro" id="IPR044739">
    <property type="entry name" value="NRT1/PTR"/>
</dbReference>
<dbReference type="GO" id="GO:0071916">
    <property type="term" value="F:dipeptide transmembrane transporter activity"/>
    <property type="evidence" value="ECO:0007669"/>
    <property type="project" value="InterPro"/>
</dbReference>
<evidence type="ECO:0000256" key="4">
    <source>
        <dbReference type="ARBA" id="ARBA00022553"/>
    </source>
</evidence>
<protein>
    <submittedName>
        <fullName evidence="10">Uncharacterized protein</fullName>
    </submittedName>
</protein>
<feature type="transmembrane region" description="Helical" evidence="9">
    <location>
        <begin position="598"/>
        <end position="617"/>
    </location>
</feature>
<evidence type="ECO:0000256" key="6">
    <source>
        <dbReference type="ARBA" id="ARBA00022989"/>
    </source>
</evidence>
<keyword evidence="6 9" id="KW-1133">Transmembrane helix</keyword>
<evidence type="ECO:0000256" key="2">
    <source>
        <dbReference type="ARBA" id="ARBA00005982"/>
    </source>
</evidence>
<feature type="region of interest" description="Disordered" evidence="8">
    <location>
        <begin position="424"/>
        <end position="444"/>
    </location>
</feature>
<dbReference type="EMBL" id="CP144754">
    <property type="protein sequence ID" value="WVZ98682.1"/>
    <property type="molecule type" value="Genomic_DNA"/>
</dbReference>
<feature type="transmembrane region" description="Helical" evidence="9">
    <location>
        <begin position="1010"/>
        <end position="1027"/>
    </location>
</feature>
<keyword evidence="11" id="KW-1185">Reference proteome</keyword>
<dbReference type="Gene3D" id="1.20.1250.20">
    <property type="entry name" value="MFS general substrate transporter like domains"/>
    <property type="match status" value="3"/>
</dbReference>
<feature type="compositionally biased region" description="Low complexity" evidence="8">
    <location>
        <begin position="175"/>
        <end position="188"/>
    </location>
</feature>
<feature type="transmembrane region" description="Helical" evidence="9">
    <location>
        <begin position="260"/>
        <end position="280"/>
    </location>
</feature>